<evidence type="ECO:0000313" key="3">
    <source>
        <dbReference type="Proteomes" id="UP000183053"/>
    </source>
</evidence>
<proteinExistence type="predicted"/>
<dbReference type="AlphaFoldDB" id="A0A1H1HBX4"/>
<feature type="domain" description="Knr4/Smi1-like" evidence="1">
    <location>
        <begin position="26"/>
        <end position="205"/>
    </location>
</feature>
<dbReference type="EMBL" id="FNLF01000002">
    <property type="protein sequence ID" value="SDR22849.1"/>
    <property type="molecule type" value="Genomic_DNA"/>
</dbReference>
<dbReference type="Proteomes" id="UP000183053">
    <property type="component" value="Unassembled WGS sequence"/>
</dbReference>
<sequence>MHPLVARLDAALAANYPNLCKSLGPGSSQQDLDELEDFFGAALPAAYRDFLAWRGPQPDAVDSTGDIYIRTYGLTTAQRALEKVRMMRQLRAAEPGWRESVWWGEYYLPLMEHGGPELVIDVAGETRLKNDDGSSELFRSVPGQVVEFHHADEFREVHAPSLYLWLEALAITLERKLVEEYVWDDDSGRGAGVELDEPFDDVLRELAPAYPRYLPVLHQPHEFS</sequence>
<dbReference type="OrthoDB" id="4555633at2"/>
<dbReference type="SMART" id="SM00860">
    <property type="entry name" value="SMI1_KNR4"/>
    <property type="match status" value="1"/>
</dbReference>
<gene>
    <name evidence="2" type="ORF">SAMN04489765_4010</name>
</gene>
<dbReference type="InterPro" id="IPR037883">
    <property type="entry name" value="Knr4/Smi1-like_sf"/>
</dbReference>
<evidence type="ECO:0000313" key="2">
    <source>
        <dbReference type="EMBL" id="SDR22849.1"/>
    </source>
</evidence>
<organism evidence="2 3">
    <name type="scientific">Tsukamurella pulmonis</name>
    <dbReference type="NCBI Taxonomy" id="47312"/>
    <lineage>
        <taxon>Bacteria</taxon>
        <taxon>Bacillati</taxon>
        <taxon>Actinomycetota</taxon>
        <taxon>Actinomycetes</taxon>
        <taxon>Mycobacteriales</taxon>
        <taxon>Tsukamurellaceae</taxon>
        <taxon>Tsukamurella</taxon>
    </lineage>
</organism>
<dbReference type="SUPFAM" id="SSF160631">
    <property type="entry name" value="SMI1/KNR4-like"/>
    <property type="match status" value="1"/>
</dbReference>
<dbReference type="RefSeq" id="WP_068564440.1">
    <property type="nucleotide sequence ID" value="NZ_FNLF01000002.1"/>
</dbReference>
<keyword evidence="3" id="KW-1185">Reference proteome</keyword>
<dbReference type="Pfam" id="PF09346">
    <property type="entry name" value="SMI1_KNR4"/>
    <property type="match status" value="1"/>
</dbReference>
<reference evidence="3" key="1">
    <citation type="submission" date="2016-10" db="EMBL/GenBank/DDBJ databases">
        <authorList>
            <person name="Varghese N."/>
            <person name="Submissions S."/>
        </authorList>
    </citation>
    <scope>NUCLEOTIDE SEQUENCE [LARGE SCALE GENOMIC DNA]</scope>
    <source>
        <strain evidence="3">DSM 44142</strain>
    </source>
</reference>
<dbReference type="InterPro" id="IPR018958">
    <property type="entry name" value="Knr4/Smi1-like_dom"/>
</dbReference>
<accession>A0A1H1HBX4</accession>
<protein>
    <submittedName>
        <fullName evidence="2">Cell wall assembly regulator SMI1</fullName>
    </submittedName>
</protein>
<evidence type="ECO:0000259" key="1">
    <source>
        <dbReference type="SMART" id="SM00860"/>
    </source>
</evidence>
<name>A0A1H1HBX4_9ACTN</name>